<dbReference type="GO" id="GO:0019005">
    <property type="term" value="C:SCF ubiquitin ligase complex"/>
    <property type="evidence" value="ECO:0007669"/>
    <property type="project" value="TreeGrafter"/>
</dbReference>
<evidence type="ECO:0008006" key="3">
    <source>
        <dbReference type="Google" id="ProtNLM"/>
    </source>
</evidence>
<sequence>MHRALQIPEVLQNILSLFRVRGSTIHANRGLDNKTLAALSRTCRTFQNPALDVLWADLAYIDPLVLCLPEDLYLTEDRSLQGSGHNLKVLVMRRPLTPTDWSIYQRYAARVRTLGTVVPYSERQRNIEAKFMLALSFPSTTGVLFPRLREILWSDRRPETSMAFLRTLLSPQLTKLHLDWCGPFPHDRSVWDIHDMSLLSSIGKLCPSLTDFLLRIPNDSREHASLALSHLLPSLTNLNSVSCQIIDASTLLYLAGLHSLRYISFALTQQFPDLCLCEGFDALEELVVEAETLQLALSLLLKLHFSPKTVQFSLWESPEASCIQDIFVNLPSHCATHVLQTISLQDIPALGWDPDLATTVTFETVKPILPFHHLTTLTMDVVCNFDITDDQFEEMASAWPKLSTLELNTHHGWGNESQLTFNGFLSFLRKCPHLKIIAIALNAHHAQFIRTGTDTKPRVPGSGAVHHNLTSLNVLDSVIQYTAILPIADWLSAITPNLEHIHAWQGNCMGVPVEADYMSHWSEVETMYKAFVGIALSNKVIDFLQSYVLRRPLASKDWTIYRRYAARVRSLRNSISAESESSLRLSLDADIFLALAFSPTTGVLFPRLRRIHWNSELLELVPFLRTLLGPSLLTLHFDPTLTWGTVWSLPEFSMLSSLGELCPSLQDFSLARLHHECGPGALSQMLCTMFKLECLATAEDINATALAHLANLPLLRKLSLAVCPSLVSPSLQLPNRGGFKQLADLAIASDTLQLVTNLLASMHISPSKIGVRSQTSPDPLVLRSFFVTLSSHCAISALRDIDVCDEMKRAVPPNSVVVIATFRPLLKFHQLQILRIDVACAVNITDEQLGEMASAWPDLLELHINDHHGWTATSKITFSGPLSLLQKCGRLLNLFIALNTDLLQFSIDHAHLPGHGIANQNMTMLDVLDSAISPSAITPIAEWLSAVLPKLARILAWDGAFMMRARGPEEIACYGKESRSNTERLSEYDSTRKRCPGSWRKGKLAINNPLLEMATSECLKSFGPPSSFSSELVK</sequence>
<evidence type="ECO:0000313" key="2">
    <source>
        <dbReference type="Proteomes" id="UP000053820"/>
    </source>
</evidence>
<dbReference type="SUPFAM" id="SSF52047">
    <property type="entry name" value="RNI-like"/>
    <property type="match status" value="1"/>
</dbReference>
<gene>
    <name evidence="1" type="ORF">HYDPIDRAFT_27882</name>
</gene>
<keyword evidence="2" id="KW-1185">Reference proteome</keyword>
<dbReference type="EMBL" id="KN839844">
    <property type="protein sequence ID" value="KIJ65160.1"/>
    <property type="molecule type" value="Genomic_DNA"/>
</dbReference>
<reference evidence="1 2" key="1">
    <citation type="submission" date="2014-04" db="EMBL/GenBank/DDBJ databases">
        <title>Evolutionary Origins and Diversification of the Mycorrhizal Mutualists.</title>
        <authorList>
            <consortium name="DOE Joint Genome Institute"/>
            <consortium name="Mycorrhizal Genomics Consortium"/>
            <person name="Kohler A."/>
            <person name="Kuo A."/>
            <person name="Nagy L.G."/>
            <person name="Floudas D."/>
            <person name="Copeland A."/>
            <person name="Barry K.W."/>
            <person name="Cichocki N."/>
            <person name="Veneault-Fourrey C."/>
            <person name="LaButti K."/>
            <person name="Lindquist E.A."/>
            <person name="Lipzen A."/>
            <person name="Lundell T."/>
            <person name="Morin E."/>
            <person name="Murat C."/>
            <person name="Riley R."/>
            <person name="Ohm R."/>
            <person name="Sun H."/>
            <person name="Tunlid A."/>
            <person name="Henrissat B."/>
            <person name="Grigoriev I.V."/>
            <person name="Hibbett D.S."/>
            <person name="Martin F."/>
        </authorList>
    </citation>
    <scope>NUCLEOTIDE SEQUENCE [LARGE SCALE GENOMIC DNA]</scope>
    <source>
        <strain evidence="1 2">MD-312</strain>
    </source>
</reference>
<dbReference type="AlphaFoldDB" id="A0A0C9W2F4"/>
<accession>A0A0C9W2F4</accession>
<name>A0A0C9W2F4_9AGAM</name>
<dbReference type="Gene3D" id="3.80.10.10">
    <property type="entry name" value="Ribonuclease Inhibitor"/>
    <property type="match status" value="3"/>
</dbReference>
<dbReference type="InterPro" id="IPR032675">
    <property type="entry name" value="LRR_dom_sf"/>
</dbReference>
<proteinExistence type="predicted"/>
<dbReference type="Proteomes" id="UP000053820">
    <property type="component" value="Unassembled WGS sequence"/>
</dbReference>
<organism evidence="1 2">
    <name type="scientific">Hydnomerulius pinastri MD-312</name>
    <dbReference type="NCBI Taxonomy" id="994086"/>
    <lineage>
        <taxon>Eukaryota</taxon>
        <taxon>Fungi</taxon>
        <taxon>Dikarya</taxon>
        <taxon>Basidiomycota</taxon>
        <taxon>Agaricomycotina</taxon>
        <taxon>Agaricomycetes</taxon>
        <taxon>Agaricomycetidae</taxon>
        <taxon>Boletales</taxon>
        <taxon>Boletales incertae sedis</taxon>
        <taxon>Leucogyrophana</taxon>
    </lineage>
</organism>
<dbReference type="HOGENOM" id="CLU_293738_0_0_1"/>
<dbReference type="GO" id="GO:0031146">
    <property type="term" value="P:SCF-dependent proteasomal ubiquitin-dependent protein catabolic process"/>
    <property type="evidence" value="ECO:0007669"/>
    <property type="project" value="TreeGrafter"/>
</dbReference>
<dbReference type="OrthoDB" id="3543113at2759"/>
<dbReference type="PANTHER" id="PTHR13318">
    <property type="entry name" value="PARTNER OF PAIRED, ISOFORM B-RELATED"/>
    <property type="match status" value="1"/>
</dbReference>
<protein>
    <recommendedName>
        <fullName evidence="3">F-box domain-containing protein</fullName>
    </recommendedName>
</protein>
<evidence type="ECO:0000313" key="1">
    <source>
        <dbReference type="EMBL" id="KIJ65160.1"/>
    </source>
</evidence>